<sequence>MDIPDPTPHPFISQKPSLPSQQEPFAHSQDGIETWKRSQDTAGGLRSTPSTTFAIITIITTETATITVAVTIAVTTTAVAVMVAGTTGAATRPARRSRISTATILASSSSSPNIFPLYTISDASHNPCSERSSRSSYGPPYYRPSASSLFSHEAPPQSASS</sequence>
<comment type="caution">
    <text evidence="2">The sequence shown here is derived from an EMBL/GenBank/DDBJ whole genome shotgun (WGS) entry which is preliminary data.</text>
</comment>
<evidence type="ECO:0000313" key="2">
    <source>
        <dbReference type="EMBL" id="PNP57282.1"/>
    </source>
</evidence>
<evidence type="ECO:0000256" key="1">
    <source>
        <dbReference type="SAM" id="MobiDB-lite"/>
    </source>
</evidence>
<reference evidence="2 3" key="1">
    <citation type="submission" date="2017-02" db="EMBL/GenBank/DDBJ databases">
        <title>Genomes of Trichoderma spp. with biocontrol activity.</title>
        <authorList>
            <person name="Gardiner D."/>
            <person name="Kazan K."/>
            <person name="Vos C."/>
            <person name="Harvey P."/>
        </authorList>
    </citation>
    <scope>NUCLEOTIDE SEQUENCE [LARGE SCALE GENOMIC DNA]</scope>
    <source>
        <strain evidence="2 3">Tr1</strain>
    </source>
</reference>
<name>A0A2K0UHL6_TRIHA</name>
<gene>
    <name evidence="2" type="ORF">THARTR1_02728</name>
</gene>
<dbReference type="AlphaFoldDB" id="A0A2K0UHL6"/>
<organism evidence="2 3">
    <name type="scientific">Trichoderma harzianum</name>
    <name type="common">Hypocrea lixii</name>
    <dbReference type="NCBI Taxonomy" id="5544"/>
    <lineage>
        <taxon>Eukaryota</taxon>
        <taxon>Fungi</taxon>
        <taxon>Dikarya</taxon>
        <taxon>Ascomycota</taxon>
        <taxon>Pezizomycotina</taxon>
        <taxon>Sordariomycetes</taxon>
        <taxon>Hypocreomycetidae</taxon>
        <taxon>Hypocreales</taxon>
        <taxon>Hypocreaceae</taxon>
        <taxon>Trichoderma</taxon>
    </lineage>
</organism>
<protein>
    <submittedName>
        <fullName evidence="2">Uncharacterized protein</fullName>
    </submittedName>
</protein>
<accession>A0A2K0UHL6</accession>
<feature type="compositionally biased region" description="Polar residues" evidence="1">
    <location>
        <begin position="14"/>
        <end position="23"/>
    </location>
</feature>
<proteinExistence type="predicted"/>
<evidence type="ECO:0000313" key="3">
    <source>
        <dbReference type="Proteomes" id="UP000236290"/>
    </source>
</evidence>
<feature type="region of interest" description="Disordered" evidence="1">
    <location>
        <begin position="1"/>
        <end position="28"/>
    </location>
</feature>
<dbReference type="EMBL" id="MTYI01000028">
    <property type="protein sequence ID" value="PNP57282.1"/>
    <property type="molecule type" value="Genomic_DNA"/>
</dbReference>
<dbReference type="Proteomes" id="UP000236290">
    <property type="component" value="Unassembled WGS sequence"/>
</dbReference>